<proteinExistence type="predicted"/>
<dbReference type="SUPFAM" id="SSF57501">
    <property type="entry name" value="Cystine-knot cytokines"/>
    <property type="match status" value="1"/>
</dbReference>
<gene>
    <name evidence="1" type="ORF">PACLA_8A003667</name>
</gene>
<dbReference type="AlphaFoldDB" id="A0A7D9HNM1"/>
<keyword evidence="2" id="KW-1185">Reference proteome</keyword>
<dbReference type="Proteomes" id="UP001152795">
    <property type="component" value="Unassembled WGS sequence"/>
</dbReference>
<protein>
    <submittedName>
        <fullName evidence="1">Uncharacterized protein</fullName>
    </submittedName>
</protein>
<name>A0A7D9HNM1_PARCT</name>
<dbReference type="OrthoDB" id="5987970at2759"/>
<evidence type="ECO:0000313" key="1">
    <source>
        <dbReference type="EMBL" id="CAB3989537.1"/>
    </source>
</evidence>
<organism evidence="1 2">
    <name type="scientific">Paramuricea clavata</name>
    <name type="common">Red gorgonian</name>
    <name type="synonym">Violescent sea-whip</name>
    <dbReference type="NCBI Taxonomy" id="317549"/>
    <lineage>
        <taxon>Eukaryota</taxon>
        <taxon>Metazoa</taxon>
        <taxon>Cnidaria</taxon>
        <taxon>Anthozoa</taxon>
        <taxon>Octocorallia</taxon>
        <taxon>Malacalcyonacea</taxon>
        <taxon>Plexauridae</taxon>
        <taxon>Paramuricea</taxon>
    </lineage>
</organism>
<dbReference type="EMBL" id="CACRXK020001505">
    <property type="protein sequence ID" value="CAB3989537.1"/>
    <property type="molecule type" value="Genomic_DNA"/>
</dbReference>
<dbReference type="InterPro" id="IPR029034">
    <property type="entry name" value="Cystine-knot_cytokine"/>
</dbReference>
<dbReference type="Gene3D" id="2.10.90.10">
    <property type="entry name" value="Cystine-knot cytokines"/>
    <property type="match status" value="1"/>
</dbReference>
<accession>A0A7D9HNM1</accession>
<sequence length="299" mass="32887">MNSVERAVFLVLLSVIAFSEAQGQANKAPPANCQPWRVPVEVDPPKHNNRPYYVEMHRCMGQCTNIALISPLQCECVAATTQDITLNVVTPLGYESQIFKNHTSCRSQCKASYKERCIKEGYNWDEPTCTCSCPKQLSGSCAANQFWNTGSCQCECNSAPSTCSSGMSWNKSSCSCQCSAMAFAKCSKNGWATSLRTCRCIRPQPKAAQVEKSQSSESETKLVVSLVVIGLLLGTLFVIDLVLMWSKKGFMYGLKTKCSEKKGDTEFINGTEAETGSVDMSKNCKHTNHYTEQQPIAIV</sequence>
<reference evidence="1" key="1">
    <citation type="submission" date="2020-04" db="EMBL/GenBank/DDBJ databases">
        <authorList>
            <person name="Alioto T."/>
            <person name="Alioto T."/>
            <person name="Gomez Garrido J."/>
        </authorList>
    </citation>
    <scope>NUCLEOTIDE SEQUENCE</scope>
    <source>
        <strain evidence="1">A484AB</strain>
    </source>
</reference>
<evidence type="ECO:0000313" key="2">
    <source>
        <dbReference type="Proteomes" id="UP001152795"/>
    </source>
</evidence>
<comment type="caution">
    <text evidence="1">The sequence shown here is derived from an EMBL/GenBank/DDBJ whole genome shotgun (WGS) entry which is preliminary data.</text>
</comment>